<sequence length="466" mass="54055">MKRFFIYSFFIMFFPIYSSEKNKGWTQISWMGWGLGTIQKTRNFSELEKEKIHKELRMNSFLFHVGINQSLETSSLKIQLEADLGVSNESKTSFFAGKNLFLELKKDNVFLIFGRVREEFKTSSFTDWLDGTDGISIKADLGKSGRVRFDLFDFYSGYSIFDKNGLKNEILNTKKPLGEIDTTNSALDTFKNRYRGGVSYRYDLTFLETGFRFQYLNLQNWGRYTNDLNIENVSSGDRDYLTHSTIEFKIKYVWFYCFLSGILVRGQDKTGWNRIRNTSMIPISGEAVLISFGVSRNFWKFDVFGFIPDRDKISENGEVLELGFIGIGSSPSPVFSTNQSLDFYPSAWITEKGLEKQSGIQGGKRQSAWTGINLEYQESLIRFRFYMASYFFLSDTKGNSGALTISRDSFRKDFLREILIQTWFYTPSENSKFNFYYWKLSLGGSWSDLENSKKEMFFQISSGVVL</sequence>
<dbReference type="Proteomes" id="UP000006253">
    <property type="component" value="Unassembled WGS sequence"/>
</dbReference>
<accession>A0A0E2B0M6</accession>
<comment type="caution">
    <text evidence="1">The sequence shown here is derived from an EMBL/GenBank/DDBJ whole genome shotgun (WGS) entry which is preliminary data.</text>
</comment>
<gene>
    <name evidence="1" type="ORF">LEP1GSC081_1678</name>
</gene>
<name>A0A0E2B0M6_9LEPT</name>
<proteinExistence type="predicted"/>
<dbReference type="RefSeq" id="WP_004766173.1">
    <property type="nucleotide sequence ID" value="NZ_AHMY02000051.1"/>
</dbReference>
<dbReference type="NCBIfam" id="NF047476">
    <property type="entry name" value="LA_2168_fam"/>
    <property type="match status" value="1"/>
</dbReference>
<protein>
    <recommendedName>
        <fullName evidence="3">Alginate export domain-containing protein</fullName>
    </recommendedName>
</protein>
<dbReference type="EMBL" id="AHMY02000051">
    <property type="protein sequence ID" value="EKO14783.1"/>
    <property type="molecule type" value="Genomic_DNA"/>
</dbReference>
<evidence type="ECO:0008006" key="3">
    <source>
        <dbReference type="Google" id="ProtNLM"/>
    </source>
</evidence>
<organism evidence="1 2">
    <name type="scientific">Leptospira kirschneri str. H1</name>
    <dbReference type="NCBI Taxonomy" id="1049966"/>
    <lineage>
        <taxon>Bacteria</taxon>
        <taxon>Pseudomonadati</taxon>
        <taxon>Spirochaetota</taxon>
        <taxon>Spirochaetia</taxon>
        <taxon>Leptospirales</taxon>
        <taxon>Leptospiraceae</taxon>
        <taxon>Leptospira</taxon>
    </lineage>
</organism>
<dbReference type="AlphaFoldDB" id="A0A0E2B0M6"/>
<evidence type="ECO:0000313" key="1">
    <source>
        <dbReference type="EMBL" id="EKO14783.1"/>
    </source>
</evidence>
<evidence type="ECO:0000313" key="2">
    <source>
        <dbReference type="Proteomes" id="UP000006253"/>
    </source>
</evidence>
<reference evidence="1 2" key="1">
    <citation type="submission" date="2012-10" db="EMBL/GenBank/DDBJ databases">
        <authorList>
            <person name="Harkins D.M."/>
            <person name="Durkin A.S."/>
            <person name="Brinkac L.M."/>
            <person name="Selengut J.D."/>
            <person name="Sanka R."/>
            <person name="DePew J."/>
            <person name="Purushe J."/>
            <person name="Peacock S.J."/>
            <person name="Thaipadungpanit J."/>
            <person name="Wuthiekanun V.W."/>
            <person name="Day N.P."/>
            <person name="Vinetz J.M."/>
            <person name="Sutton G.G."/>
            <person name="Nelson W.C."/>
            <person name="Fouts D.E."/>
        </authorList>
    </citation>
    <scope>NUCLEOTIDE SEQUENCE [LARGE SCALE GENOMIC DNA]</scope>
    <source>
        <strain evidence="1 2">H1</strain>
    </source>
</reference>